<evidence type="ECO:0000256" key="1">
    <source>
        <dbReference type="ARBA" id="ARBA00000085"/>
    </source>
</evidence>
<dbReference type="GO" id="GO:0009927">
    <property type="term" value="F:histidine phosphotransfer kinase activity"/>
    <property type="evidence" value="ECO:0007669"/>
    <property type="project" value="TreeGrafter"/>
</dbReference>
<feature type="modified residue" description="Phosphohistidine" evidence="15">
    <location>
        <position position="1135"/>
    </location>
</feature>
<feature type="region of interest" description="Disordered" evidence="17">
    <location>
        <begin position="1188"/>
        <end position="1214"/>
    </location>
</feature>
<evidence type="ECO:0000256" key="5">
    <source>
        <dbReference type="ARBA" id="ARBA00022519"/>
    </source>
</evidence>
<evidence type="ECO:0000256" key="16">
    <source>
        <dbReference type="PROSITE-ProRule" id="PRU00169"/>
    </source>
</evidence>
<dbReference type="Proteomes" id="UP000198982">
    <property type="component" value="Unassembled WGS sequence"/>
</dbReference>
<dbReference type="InterPro" id="IPR003594">
    <property type="entry name" value="HATPase_dom"/>
</dbReference>
<dbReference type="Pfam" id="PF02518">
    <property type="entry name" value="HATPase_c"/>
    <property type="match status" value="1"/>
</dbReference>
<evidence type="ECO:0000256" key="8">
    <source>
        <dbReference type="ARBA" id="ARBA00022692"/>
    </source>
</evidence>
<feature type="domain" description="Histidine kinase" evidence="18">
    <location>
        <begin position="714"/>
        <end position="933"/>
    </location>
</feature>
<dbReference type="CDD" id="cd17546">
    <property type="entry name" value="REC_hyHK_CKI1_RcsC-like"/>
    <property type="match status" value="1"/>
</dbReference>
<evidence type="ECO:0000259" key="18">
    <source>
        <dbReference type="PROSITE" id="PS50109"/>
    </source>
</evidence>
<dbReference type="InterPro" id="IPR008207">
    <property type="entry name" value="Sig_transdc_His_kin_Hpt_dom"/>
</dbReference>
<dbReference type="InterPro" id="IPR049870">
    <property type="entry name" value="BvgS-like_periplasmic1"/>
</dbReference>
<keyword evidence="14" id="KW-0472">Membrane</keyword>
<dbReference type="EC" id="2.7.13.3" evidence="3"/>
<dbReference type="CDD" id="cd16922">
    <property type="entry name" value="HATPase_EvgS-ArcB-TorS-like"/>
    <property type="match status" value="1"/>
</dbReference>
<feature type="modified residue" description="4-aspartylphosphate" evidence="16">
    <location>
        <position position="1004"/>
    </location>
</feature>
<dbReference type="AlphaFoldDB" id="A0A1H4MD32"/>
<dbReference type="InterPro" id="IPR011006">
    <property type="entry name" value="CheY-like_superfamily"/>
</dbReference>
<dbReference type="Gene3D" id="1.20.120.160">
    <property type="entry name" value="HPT domain"/>
    <property type="match status" value="1"/>
</dbReference>
<keyword evidence="6 16" id="KW-0597">Phosphoprotein</keyword>
<dbReference type="SUPFAM" id="SSF52172">
    <property type="entry name" value="CheY-like"/>
    <property type="match status" value="1"/>
</dbReference>
<dbReference type="SUPFAM" id="SSF47384">
    <property type="entry name" value="Homodimeric domain of signal transducing histidine kinase"/>
    <property type="match status" value="1"/>
</dbReference>
<dbReference type="InterPro" id="IPR000014">
    <property type="entry name" value="PAS"/>
</dbReference>
<dbReference type="InterPro" id="IPR001638">
    <property type="entry name" value="Solute-binding_3/MltF_N"/>
</dbReference>
<dbReference type="Gene3D" id="3.40.190.10">
    <property type="entry name" value="Periplasmic binding protein-like II"/>
    <property type="match status" value="4"/>
</dbReference>
<dbReference type="PROSITE" id="PS50894">
    <property type="entry name" value="HPT"/>
    <property type="match status" value="1"/>
</dbReference>
<dbReference type="Gene3D" id="3.30.565.10">
    <property type="entry name" value="Histidine kinase-like ATPase, C-terminal domain"/>
    <property type="match status" value="1"/>
</dbReference>
<dbReference type="SUPFAM" id="SSF53850">
    <property type="entry name" value="Periplasmic binding protein-like II"/>
    <property type="match status" value="2"/>
</dbReference>
<protein>
    <recommendedName>
        <fullName evidence="3">histidine kinase</fullName>
        <ecNumber evidence="3">2.7.13.3</ecNumber>
    </recommendedName>
</protein>
<keyword evidence="13" id="KW-0902">Two-component regulatory system</keyword>
<keyword evidence="12" id="KW-1133">Transmembrane helix</keyword>
<dbReference type="Pfam" id="PF00497">
    <property type="entry name" value="SBP_bac_3"/>
    <property type="match status" value="1"/>
</dbReference>
<feature type="compositionally biased region" description="Polar residues" evidence="17">
    <location>
        <begin position="1202"/>
        <end position="1214"/>
    </location>
</feature>
<dbReference type="Gene3D" id="3.40.50.2300">
    <property type="match status" value="1"/>
</dbReference>
<dbReference type="PROSITE" id="PS50109">
    <property type="entry name" value="HIS_KIN"/>
    <property type="match status" value="1"/>
</dbReference>
<dbReference type="SMART" id="SM00448">
    <property type="entry name" value="REC"/>
    <property type="match status" value="1"/>
</dbReference>
<dbReference type="PROSITE" id="PS50110">
    <property type="entry name" value="RESPONSE_REGULATORY"/>
    <property type="match status" value="1"/>
</dbReference>
<feature type="domain" description="Response regulatory" evidence="19">
    <location>
        <begin position="955"/>
        <end position="1074"/>
    </location>
</feature>
<accession>A0A1H4MD32</accession>
<dbReference type="InterPro" id="IPR036890">
    <property type="entry name" value="HATPase_C_sf"/>
</dbReference>
<keyword evidence="11" id="KW-0067">ATP-binding</keyword>
<name>A0A1H4MD32_9PSED</name>
<evidence type="ECO:0000256" key="13">
    <source>
        <dbReference type="ARBA" id="ARBA00023012"/>
    </source>
</evidence>
<dbReference type="Pfam" id="PF00989">
    <property type="entry name" value="PAS"/>
    <property type="match status" value="1"/>
</dbReference>
<evidence type="ECO:0000256" key="12">
    <source>
        <dbReference type="ARBA" id="ARBA00022989"/>
    </source>
</evidence>
<dbReference type="SMART" id="SM00091">
    <property type="entry name" value="PAS"/>
    <property type="match status" value="1"/>
</dbReference>
<evidence type="ECO:0000256" key="14">
    <source>
        <dbReference type="ARBA" id="ARBA00023136"/>
    </source>
</evidence>
<dbReference type="PRINTS" id="PR00344">
    <property type="entry name" value="BCTRLSENSOR"/>
</dbReference>
<feature type="domain" description="HPt" evidence="20">
    <location>
        <begin position="1096"/>
        <end position="1192"/>
    </location>
</feature>
<evidence type="ECO:0000256" key="9">
    <source>
        <dbReference type="ARBA" id="ARBA00022729"/>
    </source>
</evidence>
<dbReference type="SMART" id="SM00387">
    <property type="entry name" value="HATPase_c"/>
    <property type="match status" value="1"/>
</dbReference>
<dbReference type="SMART" id="SM00388">
    <property type="entry name" value="HisKA"/>
    <property type="match status" value="1"/>
</dbReference>
<evidence type="ECO:0000256" key="2">
    <source>
        <dbReference type="ARBA" id="ARBA00004429"/>
    </source>
</evidence>
<dbReference type="InterPro" id="IPR001789">
    <property type="entry name" value="Sig_transdc_resp-reg_receiver"/>
</dbReference>
<dbReference type="SMART" id="SM00062">
    <property type="entry name" value="PBPb"/>
    <property type="match status" value="2"/>
</dbReference>
<evidence type="ECO:0000256" key="17">
    <source>
        <dbReference type="SAM" id="MobiDB-lite"/>
    </source>
</evidence>
<evidence type="ECO:0000259" key="20">
    <source>
        <dbReference type="PROSITE" id="PS50894"/>
    </source>
</evidence>
<dbReference type="Gene3D" id="3.30.450.20">
    <property type="entry name" value="PAS domain"/>
    <property type="match status" value="1"/>
</dbReference>
<keyword evidence="7" id="KW-0808">Transferase</keyword>
<dbReference type="InterPro" id="IPR013767">
    <property type="entry name" value="PAS_fold"/>
</dbReference>
<dbReference type="SUPFAM" id="SSF55785">
    <property type="entry name" value="PYP-like sensor domain (PAS domain)"/>
    <property type="match status" value="1"/>
</dbReference>
<sequence length="1214" mass="134948">MPLISRPPQFWRLIRVCLLFSFMVLVSLFFSLPAHCTEPQEPGNPSLARLLDMRSTLPHKVLRVATIVPPERPLESAGNQVLKVISDEYLKLIGKQLGLRFEYVELASPQDAIRALLEHRIDLLPRATALEAQNPGLALSRPYLNNQPIIVGRINDKSLPPDLEGKRVLVLDNYLDLETVRKTYPRADISGVHTTALALEQLAGKQADAFISDRFRTTLYMQARPDLRLHSKFYPQLPDAGFAFAVRHEDATLRALIDYVLNAIPEEHKRRIQNQSSQEPFPFAPTESFSLTPGELNWLTAHRQINLLAEEAPPYIYRNAEGQWAGLSIDILRTLASSFRLQLNIQPSLSRAGDLEQLAAGSADLTTRDLGLPDNARGIGLSQSYGTRNWAFVVRHGDSSPSSLDAMLGRQLALPRNHPLLEHLKQRYPDIHLLLTDDHRQALNLVLQRQVDATLDTPVGTEALSGSGLQFGLAFDALPTPHRFAAAPGSRELLSVLDKLLDSMARNPQSDIQLIAEQQSSAALWSWVAEQAWHVGVVILIIFVLSLIWNWRLKIQVRETICVQTRLQDKLAFQFSLLNGLPTPLYVCDLDGRLSTCNRAYEEFFATSQEQVEGCLPTEQPNMPRDFAEVLQEEHQLLLANHRPRFLDTSLWIKEQQYCLYQWLVPFYNARGVLQGLLGGWLDISERKNLELKLREAKQIAQKASAAKSEFLASMSHELRTPLNALVGLLELETSASQTPSHNLRVAQQSATSMIDLIGNILDLDKIESGLMQLAPHPTALEPLLANGLGLFAVQAREKRLQLNFDYQASPSRLYWVDSLRLQQILHNLLSNALKFTDRGHIQVTLRETHVQGDSSLLTLSVRDTGIGIPLANQAGIFEPYRQATARTAHLYGGSGLGLSICHQLVQLMGGRIWLESEPGQGCCIHVELPVSWQTTNVEVAQTPEVPPITGKALRVLVVDDVSTNGLVLTLQLERIGHFAEHVSSGEEALQLLRHRHYDVLISDCNMPGMDGYSLARAVREAEQQSGAKPRLIVGYTASALSNEATQCSNAGMNDLMIKPVTLARLQEVLGSHTGAGEERVRAFDIDHLKDLGENSPTLHRRILNELTKNLQQEIAELRTCVLANTPHLINDLTHRLSGVACLINAPDMTRTCEALRKVDPGHPASVRSCQQALLNAMEQVYAEARQQLASLREASDADSGPQPQTPQAQGSPP</sequence>
<dbReference type="Pfam" id="PF00072">
    <property type="entry name" value="Response_reg"/>
    <property type="match status" value="1"/>
</dbReference>
<evidence type="ECO:0000259" key="19">
    <source>
        <dbReference type="PROSITE" id="PS50110"/>
    </source>
</evidence>
<evidence type="ECO:0000256" key="11">
    <source>
        <dbReference type="ARBA" id="ARBA00022840"/>
    </source>
</evidence>
<dbReference type="InterPro" id="IPR036097">
    <property type="entry name" value="HisK_dim/P_sf"/>
</dbReference>
<dbReference type="SUPFAM" id="SSF47226">
    <property type="entry name" value="Histidine-containing phosphotransfer domain, HPT domain"/>
    <property type="match status" value="1"/>
</dbReference>
<keyword evidence="8" id="KW-0812">Transmembrane</keyword>
<keyword evidence="5" id="KW-0997">Cell inner membrane</keyword>
<comment type="catalytic activity">
    <reaction evidence="1">
        <text>ATP + protein L-histidine = ADP + protein N-phospho-L-histidine.</text>
        <dbReference type="EC" id="2.7.13.3"/>
    </reaction>
</comment>
<dbReference type="InterPro" id="IPR035965">
    <property type="entry name" value="PAS-like_dom_sf"/>
</dbReference>
<keyword evidence="4" id="KW-1003">Cell membrane</keyword>
<dbReference type="GO" id="GO:0005886">
    <property type="term" value="C:plasma membrane"/>
    <property type="evidence" value="ECO:0007669"/>
    <property type="project" value="UniProtKB-SubCell"/>
</dbReference>
<dbReference type="InterPro" id="IPR036641">
    <property type="entry name" value="HPT_dom_sf"/>
</dbReference>
<dbReference type="SUPFAM" id="SSF55874">
    <property type="entry name" value="ATPase domain of HSP90 chaperone/DNA topoisomerase II/histidine kinase"/>
    <property type="match status" value="1"/>
</dbReference>
<keyword evidence="9" id="KW-0732">Signal</keyword>
<dbReference type="InterPro" id="IPR004358">
    <property type="entry name" value="Sig_transdc_His_kin-like_C"/>
</dbReference>
<dbReference type="EMBL" id="FNTJ01000001">
    <property type="protein sequence ID" value="SEB81020.1"/>
    <property type="molecule type" value="Genomic_DNA"/>
</dbReference>
<evidence type="ECO:0000256" key="4">
    <source>
        <dbReference type="ARBA" id="ARBA00022475"/>
    </source>
</evidence>
<dbReference type="PANTHER" id="PTHR43047:SF72">
    <property type="entry name" value="OSMOSENSING HISTIDINE PROTEIN KINASE SLN1"/>
    <property type="match status" value="1"/>
</dbReference>
<dbReference type="PANTHER" id="PTHR43047">
    <property type="entry name" value="TWO-COMPONENT HISTIDINE PROTEIN KINASE"/>
    <property type="match status" value="1"/>
</dbReference>
<dbReference type="InterPro" id="IPR005467">
    <property type="entry name" value="His_kinase_dom"/>
</dbReference>
<dbReference type="Gene3D" id="1.10.287.130">
    <property type="match status" value="1"/>
</dbReference>
<dbReference type="GO" id="GO:0006355">
    <property type="term" value="P:regulation of DNA-templated transcription"/>
    <property type="evidence" value="ECO:0007669"/>
    <property type="project" value="InterPro"/>
</dbReference>
<comment type="subcellular location">
    <subcellularLocation>
        <location evidence="2">Cell inner membrane</location>
        <topology evidence="2">Multi-pass membrane protein</topology>
    </subcellularLocation>
</comment>
<gene>
    <name evidence="21" type="ORF">SAMN05216178_2342</name>
</gene>
<keyword evidence="22" id="KW-1185">Reference proteome</keyword>
<evidence type="ECO:0000313" key="22">
    <source>
        <dbReference type="Proteomes" id="UP000198982"/>
    </source>
</evidence>
<dbReference type="GO" id="GO:0000155">
    <property type="term" value="F:phosphorelay sensor kinase activity"/>
    <property type="evidence" value="ECO:0007669"/>
    <property type="project" value="InterPro"/>
</dbReference>
<dbReference type="InterPro" id="IPR003661">
    <property type="entry name" value="HisK_dim/P_dom"/>
</dbReference>
<reference evidence="22" key="1">
    <citation type="submission" date="2016-10" db="EMBL/GenBank/DDBJ databases">
        <authorList>
            <person name="Varghese N."/>
            <person name="Submissions S."/>
        </authorList>
    </citation>
    <scope>NUCLEOTIDE SEQUENCE [LARGE SCALE GENOMIC DNA]</scope>
    <source>
        <strain evidence="22">DSM 9751</strain>
    </source>
</reference>
<dbReference type="Pfam" id="PF00512">
    <property type="entry name" value="HisKA"/>
    <property type="match status" value="1"/>
</dbReference>
<dbReference type="RefSeq" id="WP_092313524.1">
    <property type="nucleotide sequence ID" value="NZ_FNTJ01000001.1"/>
</dbReference>
<evidence type="ECO:0000256" key="7">
    <source>
        <dbReference type="ARBA" id="ARBA00022679"/>
    </source>
</evidence>
<evidence type="ECO:0000313" key="21">
    <source>
        <dbReference type="EMBL" id="SEB81020.1"/>
    </source>
</evidence>
<evidence type="ECO:0000256" key="6">
    <source>
        <dbReference type="ARBA" id="ARBA00022553"/>
    </source>
</evidence>
<keyword evidence="10 21" id="KW-0418">Kinase</keyword>
<proteinExistence type="predicted"/>
<keyword evidence="11" id="KW-0547">Nucleotide-binding</keyword>
<dbReference type="FunFam" id="3.30.565.10:FF:000010">
    <property type="entry name" value="Sensor histidine kinase RcsC"/>
    <property type="match status" value="1"/>
</dbReference>
<organism evidence="21 22">
    <name type="scientific">Pseudomonas saponiphila</name>
    <dbReference type="NCBI Taxonomy" id="556534"/>
    <lineage>
        <taxon>Bacteria</taxon>
        <taxon>Pseudomonadati</taxon>
        <taxon>Pseudomonadota</taxon>
        <taxon>Gammaproteobacteria</taxon>
        <taxon>Pseudomonadales</taxon>
        <taxon>Pseudomonadaceae</taxon>
        <taxon>Pseudomonas</taxon>
    </lineage>
</organism>
<evidence type="ECO:0000256" key="10">
    <source>
        <dbReference type="ARBA" id="ARBA00022777"/>
    </source>
</evidence>
<evidence type="ECO:0000256" key="3">
    <source>
        <dbReference type="ARBA" id="ARBA00012438"/>
    </source>
</evidence>
<evidence type="ECO:0000256" key="15">
    <source>
        <dbReference type="PROSITE-ProRule" id="PRU00110"/>
    </source>
</evidence>
<dbReference type="CDD" id="cd13705">
    <property type="entry name" value="PBP2_BvgS_D1"/>
    <property type="match status" value="1"/>
</dbReference>
<dbReference type="CDD" id="cd00130">
    <property type="entry name" value="PAS"/>
    <property type="match status" value="1"/>
</dbReference>
<dbReference type="CDD" id="cd00082">
    <property type="entry name" value="HisKA"/>
    <property type="match status" value="1"/>
</dbReference>